<dbReference type="GO" id="GO:1990362">
    <property type="term" value="F:butanol dehydrogenase (NAD+) activity"/>
    <property type="evidence" value="ECO:0007669"/>
    <property type="project" value="InterPro"/>
</dbReference>
<evidence type="ECO:0000313" key="7">
    <source>
        <dbReference type="Proteomes" id="UP000198781"/>
    </source>
</evidence>
<dbReference type="GO" id="GO:1990002">
    <property type="term" value="F:methylglyoxal reductase (NADPH) (acetol producing) activity"/>
    <property type="evidence" value="ECO:0007669"/>
    <property type="project" value="TreeGrafter"/>
</dbReference>
<organism evidence="6 7">
    <name type="scientific">Paracidovorax valerianellae</name>
    <dbReference type="NCBI Taxonomy" id="187868"/>
    <lineage>
        <taxon>Bacteria</taxon>
        <taxon>Pseudomonadati</taxon>
        <taxon>Pseudomonadota</taxon>
        <taxon>Betaproteobacteria</taxon>
        <taxon>Burkholderiales</taxon>
        <taxon>Comamonadaceae</taxon>
        <taxon>Paracidovorax</taxon>
    </lineage>
</organism>
<evidence type="ECO:0000259" key="4">
    <source>
        <dbReference type="Pfam" id="PF00465"/>
    </source>
</evidence>
<keyword evidence="7" id="KW-1185">Reference proteome</keyword>
<dbReference type="InterPro" id="IPR001670">
    <property type="entry name" value="ADH_Fe/GldA"/>
</dbReference>
<dbReference type="PROSITE" id="PS00060">
    <property type="entry name" value="ADH_IRON_2"/>
    <property type="match status" value="1"/>
</dbReference>
<proteinExistence type="inferred from homology"/>
<sequence>MLNFDFHNPTHIAFGKGRIADLDRLVPAQAKVLILVGGASAEKTGTLAEVRAALGDRQHATFAGIEPNPSYETSMNAVAQIREGGFDFLLAVGGGSVIDAVKFIAAAVPFEAGDPWAILEKRGANIARALPFGSVLTLPATGSEMNNGGVITHRAKGAKLAFGSAHTYPVFSVLDPTKTYTLPTQQLANGVVDAFVHTVEQYLTYPVDGAVQDRFAEGILQTLIEVGPRILAAPEPVYEDRANLMWTATLALNGLIGAGVPQDWATHMIGHELTALHGIDHARTLAVVLPSLLDAQRGPKRAKLLQYGERVWGIRTGSEDERIDATIAATRDFFERMGIPTRLSAYGVGAESVNTLVAQLEAHGMVKLGEHRDITPEVSRRVLEAAL</sequence>
<keyword evidence="3" id="KW-0560">Oxidoreductase</keyword>
<dbReference type="STRING" id="187868.SAMN05192589_111112"/>
<evidence type="ECO:0000313" key="6">
    <source>
        <dbReference type="EMBL" id="SDE02468.1"/>
    </source>
</evidence>
<evidence type="ECO:0000256" key="1">
    <source>
        <dbReference type="ARBA" id="ARBA00001962"/>
    </source>
</evidence>
<evidence type="ECO:0000256" key="3">
    <source>
        <dbReference type="ARBA" id="ARBA00023002"/>
    </source>
</evidence>
<dbReference type="FunFam" id="3.40.50.1970:FF:000003">
    <property type="entry name" value="Alcohol dehydrogenase, iron-containing"/>
    <property type="match status" value="1"/>
</dbReference>
<dbReference type="Gene3D" id="1.20.1090.10">
    <property type="entry name" value="Dehydroquinate synthase-like - alpha domain"/>
    <property type="match status" value="1"/>
</dbReference>
<name>A0A1G6ZIN4_9BURK</name>
<dbReference type="SUPFAM" id="SSF56796">
    <property type="entry name" value="Dehydroquinate synthase-like"/>
    <property type="match status" value="1"/>
</dbReference>
<dbReference type="PROSITE" id="PS00913">
    <property type="entry name" value="ADH_IRON_1"/>
    <property type="match status" value="1"/>
</dbReference>
<feature type="domain" description="Fe-containing alcohol dehydrogenase-like C-terminal" evidence="5">
    <location>
        <begin position="188"/>
        <end position="359"/>
    </location>
</feature>
<dbReference type="InterPro" id="IPR018211">
    <property type="entry name" value="ADH_Fe_CS"/>
</dbReference>
<reference evidence="6 7" key="1">
    <citation type="submission" date="2016-10" db="EMBL/GenBank/DDBJ databases">
        <authorList>
            <person name="de Groot N.N."/>
        </authorList>
    </citation>
    <scope>NUCLEOTIDE SEQUENCE [LARGE SCALE GENOMIC DNA]</scope>
    <source>
        <strain evidence="6 7">DSM 16619</strain>
    </source>
</reference>
<dbReference type="OrthoDB" id="9778433at2"/>
<dbReference type="Pfam" id="PF00465">
    <property type="entry name" value="Fe-ADH"/>
    <property type="match status" value="1"/>
</dbReference>
<dbReference type="RefSeq" id="WP_092744885.1">
    <property type="nucleotide sequence ID" value="NZ_FMZC01000011.1"/>
</dbReference>
<dbReference type="InterPro" id="IPR044731">
    <property type="entry name" value="BDH-like"/>
</dbReference>
<accession>A0A1G6ZIN4</accession>
<dbReference type="PANTHER" id="PTHR43633">
    <property type="entry name" value="ALCOHOL DEHYDROGENASE YQHD"/>
    <property type="match status" value="1"/>
</dbReference>
<dbReference type="EMBL" id="FMZC01000011">
    <property type="protein sequence ID" value="SDE02468.1"/>
    <property type="molecule type" value="Genomic_DNA"/>
</dbReference>
<dbReference type="FunFam" id="1.20.1090.10:FF:000005">
    <property type="entry name" value="Alcohol dehydrogenase YqhD"/>
    <property type="match status" value="1"/>
</dbReference>
<dbReference type="PANTHER" id="PTHR43633:SF1">
    <property type="entry name" value="ALCOHOL DEHYDROGENASE YQHD"/>
    <property type="match status" value="1"/>
</dbReference>
<evidence type="ECO:0000256" key="2">
    <source>
        <dbReference type="ARBA" id="ARBA00007358"/>
    </source>
</evidence>
<dbReference type="GO" id="GO:0046872">
    <property type="term" value="F:metal ion binding"/>
    <property type="evidence" value="ECO:0007669"/>
    <property type="project" value="InterPro"/>
</dbReference>
<feature type="domain" description="Alcohol dehydrogenase iron-type/glycerol dehydrogenase GldA" evidence="4">
    <location>
        <begin position="9"/>
        <end position="176"/>
    </location>
</feature>
<dbReference type="Gene3D" id="3.40.50.1970">
    <property type="match status" value="1"/>
</dbReference>
<dbReference type="InterPro" id="IPR056798">
    <property type="entry name" value="ADH_Fe_C"/>
</dbReference>
<comment type="similarity">
    <text evidence="2">Belongs to the iron-containing alcohol dehydrogenase family.</text>
</comment>
<dbReference type="GO" id="GO:0008106">
    <property type="term" value="F:alcohol dehydrogenase (NADP+) activity"/>
    <property type="evidence" value="ECO:0007669"/>
    <property type="project" value="TreeGrafter"/>
</dbReference>
<dbReference type="Proteomes" id="UP000198781">
    <property type="component" value="Unassembled WGS sequence"/>
</dbReference>
<dbReference type="AlphaFoldDB" id="A0A1G6ZIN4"/>
<evidence type="ECO:0000259" key="5">
    <source>
        <dbReference type="Pfam" id="PF25137"/>
    </source>
</evidence>
<dbReference type="CDD" id="cd08187">
    <property type="entry name" value="BDH"/>
    <property type="match status" value="1"/>
</dbReference>
<comment type="cofactor">
    <cofactor evidence="1">
        <name>Fe cation</name>
        <dbReference type="ChEBI" id="CHEBI:24875"/>
    </cofactor>
</comment>
<protein>
    <submittedName>
        <fullName evidence="6">NADP-dependent alcohol dehydrogenase</fullName>
    </submittedName>
</protein>
<dbReference type="Pfam" id="PF25137">
    <property type="entry name" value="ADH_Fe_C"/>
    <property type="match status" value="1"/>
</dbReference>
<dbReference type="GO" id="GO:0005829">
    <property type="term" value="C:cytosol"/>
    <property type="evidence" value="ECO:0007669"/>
    <property type="project" value="TreeGrafter"/>
</dbReference>
<gene>
    <name evidence="6" type="ORF">SAMN05192589_111112</name>
</gene>